<dbReference type="AlphaFoldDB" id="A0A2M8AI15"/>
<feature type="non-terminal residue" evidence="2">
    <location>
        <position position="1"/>
    </location>
</feature>
<dbReference type="SUPFAM" id="SSF56112">
    <property type="entry name" value="Protein kinase-like (PK-like)"/>
    <property type="match status" value="1"/>
</dbReference>
<comment type="caution">
    <text evidence="2">The sequence shown here is derived from an EMBL/GenBank/DDBJ whole genome shotgun (WGS) entry which is preliminary data.</text>
</comment>
<dbReference type="InterPro" id="IPR011009">
    <property type="entry name" value="Kinase-like_dom_sf"/>
</dbReference>
<dbReference type="EMBL" id="PFUO01000070">
    <property type="protein sequence ID" value="PJB17105.1"/>
    <property type="molecule type" value="Genomic_DNA"/>
</dbReference>
<proteinExistence type="predicted"/>
<dbReference type="Pfam" id="PF01636">
    <property type="entry name" value="APH"/>
    <property type="match status" value="1"/>
</dbReference>
<dbReference type="Proteomes" id="UP000230611">
    <property type="component" value="Unassembled WGS sequence"/>
</dbReference>
<organism evidence="2 3">
    <name type="scientific">Candidatus Falkowbacteria bacterium CG_4_9_14_3_um_filter_38_19</name>
    <dbReference type="NCBI Taxonomy" id="1974559"/>
    <lineage>
        <taxon>Bacteria</taxon>
        <taxon>Candidatus Falkowiibacteriota</taxon>
    </lineage>
</organism>
<name>A0A2M8AI15_9BACT</name>
<feature type="domain" description="Aminoglycoside phosphotransferase" evidence="1">
    <location>
        <begin position="39"/>
        <end position="112"/>
    </location>
</feature>
<evidence type="ECO:0000259" key="1">
    <source>
        <dbReference type="Pfam" id="PF01636"/>
    </source>
</evidence>
<gene>
    <name evidence="2" type="ORF">CO116_01500</name>
</gene>
<evidence type="ECO:0000313" key="2">
    <source>
        <dbReference type="EMBL" id="PJB17105.1"/>
    </source>
</evidence>
<evidence type="ECO:0000313" key="3">
    <source>
        <dbReference type="Proteomes" id="UP000230611"/>
    </source>
</evidence>
<dbReference type="Gene3D" id="3.90.1200.10">
    <property type="match status" value="1"/>
</dbReference>
<sequence length="175" mass="20783">NSRIQTVIPGFNLIFDKLQHTYPDYWLAYKETFEFIKQKEQEFLKTLSYCWLIHGDAHPENVIKMSANTIAVIDFTDICLADFARDLGAFLQQFKYMSIEKNEDGNYIKTIQNLFLNSYLKQAKIKLNQGLEQRINYYYGWTALRTAVLFLLKEQPEPERAHELLFKVRRDLKLD</sequence>
<accession>A0A2M8AI15</accession>
<protein>
    <recommendedName>
        <fullName evidence="1">Aminoglycoside phosphotransferase domain-containing protein</fullName>
    </recommendedName>
</protein>
<dbReference type="InterPro" id="IPR002575">
    <property type="entry name" value="Aminoglycoside_PTrfase"/>
</dbReference>
<reference evidence="3" key="1">
    <citation type="submission" date="2017-09" db="EMBL/GenBank/DDBJ databases">
        <title>Depth-based differentiation of microbial function through sediment-hosted aquifers and enrichment of novel symbionts in the deep terrestrial subsurface.</title>
        <authorList>
            <person name="Probst A.J."/>
            <person name="Ladd B."/>
            <person name="Jarett J.K."/>
            <person name="Geller-Mcgrath D.E."/>
            <person name="Sieber C.M.K."/>
            <person name="Emerson J.B."/>
            <person name="Anantharaman K."/>
            <person name="Thomas B.C."/>
            <person name="Malmstrom R."/>
            <person name="Stieglmeier M."/>
            <person name="Klingl A."/>
            <person name="Woyke T."/>
            <person name="Ryan C.M."/>
            <person name="Banfield J.F."/>
        </authorList>
    </citation>
    <scope>NUCLEOTIDE SEQUENCE [LARGE SCALE GENOMIC DNA]</scope>
</reference>